<feature type="region of interest" description="Disordered" evidence="1">
    <location>
        <begin position="200"/>
        <end position="219"/>
    </location>
</feature>
<dbReference type="OrthoDB" id="2507825at2759"/>
<dbReference type="Proteomes" id="UP000235388">
    <property type="component" value="Unassembled WGS sequence"/>
</dbReference>
<accession>A0A2N5W0T6</accession>
<evidence type="ECO:0000313" key="2">
    <source>
        <dbReference type="EMBL" id="PLW55873.1"/>
    </source>
</evidence>
<protein>
    <submittedName>
        <fullName evidence="2">Uncharacterized protein</fullName>
    </submittedName>
</protein>
<dbReference type="EMBL" id="PGCJ01000027">
    <property type="protein sequence ID" value="PLW55873.1"/>
    <property type="molecule type" value="Genomic_DNA"/>
</dbReference>
<gene>
    <name evidence="2" type="ORF">PCANC_02245</name>
</gene>
<reference evidence="2 3" key="1">
    <citation type="submission" date="2017-11" db="EMBL/GenBank/DDBJ databases">
        <title>De novo assembly and phasing of dikaryotic genomes from two isolates of Puccinia coronata f. sp. avenae, the causal agent of oat crown rust.</title>
        <authorList>
            <person name="Miller M.E."/>
            <person name="Zhang Y."/>
            <person name="Omidvar V."/>
            <person name="Sperschneider J."/>
            <person name="Schwessinger B."/>
            <person name="Raley C."/>
            <person name="Palmer J.M."/>
            <person name="Garnica D."/>
            <person name="Upadhyaya N."/>
            <person name="Rathjen J."/>
            <person name="Taylor J.M."/>
            <person name="Park R.F."/>
            <person name="Dodds P.N."/>
            <person name="Hirsch C.D."/>
            <person name="Kianian S.F."/>
            <person name="Figueroa M."/>
        </authorList>
    </citation>
    <scope>NUCLEOTIDE SEQUENCE [LARGE SCALE GENOMIC DNA]</scope>
    <source>
        <strain evidence="2">12NC29</strain>
    </source>
</reference>
<dbReference type="AlphaFoldDB" id="A0A2N5W0T6"/>
<comment type="caution">
    <text evidence="2">The sequence shown here is derived from an EMBL/GenBank/DDBJ whole genome shotgun (WGS) entry which is preliminary data.</text>
</comment>
<sequence>MAPLPSPGNTTKNPPTRKPRHTSEQIRLDSQLAAAKKLEKALQKSAAARKKEAEKTARDLVKAAEASASTTRFVWSKAASLEHLGYFKMLKDEHNKVMKQPGFTPFSKFFLANIDRKNAFPLHVAIENNALLRRYWALMNTWRQVKDFTNWSGNAGLFAGLVQYGLLHALWAVLLDMHGDNAGATGVGNEELHGDMETLLGTTGTNPPPDTTSEDLENPSSDAIWEWRSNRKRFFRRPNTCSTTIRVDDWTKLNQSFAGSRTDGYGSRMLTLLG</sequence>
<organism evidence="2 3">
    <name type="scientific">Puccinia coronata f. sp. avenae</name>
    <dbReference type="NCBI Taxonomy" id="200324"/>
    <lineage>
        <taxon>Eukaryota</taxon>
        <taxon>Fungi</taxon>
        <taxon>Dikarya</taxon>
        <taxon>Basidiomycota</taxon>
        <taxon>Pucciniomycotina</taxon>
        <taxon>Pucciniomycetes</taxon>
        <taxon>Pucciniales</taxon>
        <taxon>Pucciniaceae</taxon>
        <taxon>Puccinia</taxon>
    </lineage>
</organism>
<evidence type="ECO:0000256" key="1">
    <source>
        <dbReference type="SAM" id="MobiDB-lite"/>
    </source>
</evidence>
<keyword evidence="3" id="KW-1185">Reference proteome</keyword>
<name>A0A2N5W0T6_9BASI</name>
<feature type="region of interest" description="Disordered" evidence="1">
    <location>
        <begin position="1"/>
        <end position="25"/>
    </location>
</feature>
<evidence type="ECO:0000313" key="3">
    <source>
        <dbReference type="Proteomes" id="UP000235388"/>
    </source>
</evidence>
<proteinExistence type="predicted"/>